<dbReference type="AlphaFoldDB" id="A0AAV7K244"/>
<dbReference type="EMBL" id="JAKMXF010000210">
    <property type="protein sequence ID" value="KAI6655206.1"/>
    <property type="molecule type" value="Genomic_DNA"/>
</dbReference>
<organism evidence="2 3">
    <name type="scientific">Oopsacas minuta</name>
    <dbReference type="NCBI Taxonomy" id="111878"/>
    <lineage>
        <taxon>Eukaryota</taxon>
        <taxon>Metazoa</taxon>
        <taxon>Porifera</taxon>
        <taxon>Hexactinellida</taxon>
        <taxon>Hexasterophora</taxon>
        <taxon>Lyssacinosida</taxon>
        <taxon>Leucopsacidae</taxon>
        <taxon>Oopsacas</taxon>
    </lineage>
</organism>
<evidence type="ECO:0000259" key="1">
    <source>
        <dbReference type="PROSITE" id="PS51286"/>
    </source>
</evidence>
<proteinExistence type="predicted"/>
<dbReference type="SMART" id="SM00952">
    <property type="entry name" value="RAP"/>
    <property type="match status" value="1"/>
</dbReference>
<dbReference type="Proteomes" id="UP001165289">
    <property type="component" value="Unassembled WGS sequence"/>
</dbReference>
<feature type="domain" description="RAP" evidence="1">
    <location>
        <begin position="487"/>
        <end position="554"/>
    </location>
</feature>
<protein>
    <recommendedName>
        <fullName evidence="1">RAP domain-containing protein</fullName>
    </recommendedName>
</protein>
<dbReference type="InterPro" id="IPR013584">
    <property type="entry name" value="RAP"/>
</dbReference>
<keyword evidence="3" id="KW-1185">Reference proteome</keyword>
<evidence type="ECO:0000313" key="2">
    <source>
        <dbReference type="EMBL" id="KAI6655206.1"/>
    </source>
</evidence>
<name>A0AAV7K244_9METZ</name>
<accession>A0AAV7K244</accession>
<reference evidence="2 3" key="1">
    <citation type="journal article" date="2023" name="BMC Biol.">
        <title>The compact genome of the sponge Oopsacas minuta (Hexactinellida) is lacking key metazoan core genes.</title>
        <authorList>
            <person name="Santini S."/>
            <person name="Schenkelaars Q."/>
            <person name="Jourda C."/>
            <person name="Duchesne M."/>
            <person name="Belahbib H."/>
            <person name="Rocher C."/>
            <person name="Selva M."/>
            <person name="Riesgo A."/>
            <person name="Vervoort M."/>
            <person name="Leys S.P."/>
            <person name="Kodjabachian L."/>
            <person name="Le Bivic A."/>
            <person name="Borchiellini C."/>
            <person name="Claverie J.M."/>
            <person name="Renard E."/>
        </authorList>
    </citation>
    <scope>NUCLEOTIDE SEQUENCE [LARGE SCALE GENOMIC DNA]</scope>
    <source>
        <strain evidence="2">SPO-2</strain>
    </source>
</reference>
<comment type="caution">
    <text evidence="2">The sequence shown here is derived from an EMBL/GenBank/DDBJ whole genome shotgun (WGS) entry which is preliminary data.</text>
</comment>
<sequence length="566" mass="65814">MRSSLRHFVHWRPQIYKYTLRFITQSSLTKVDLGQYDNCTLMDMLIDPTTDPGIKPYVYKESYYRIPTMSPSYLLQLFRIFVDSKVPRNICGKVAQAIVQKISSFSPEERIEVLNIIFDSSSQIVGYGNVVKFILREINPQRISPVFLLNMWAKSTDRQASIHPFKLMYELLNFTVSKLHELTDAQLLKILFYLRSVKIIEPKNISAMHSNIMTHRGDRHDVMAGLLLFLMCSLRYDKDIINSYLKILYRSIQEENISPASITLASVMSKQCFIYPKLYEDLEPFVTNFYQDNTLHRTCAYSYLYASIIADYFPKKFIQLYFTPEKLAAIKRDVECSPFLTSGVEVCTVVDYARVKGVDLGLSNEVLGFIEKLAYTFCLKAWEFHCNELNPWENRAIALVAEKFPLYVSWPTRAGYFMDCCIFLDDDCNPITLDSSASVLKQRDGTKSSTFDKSGLENKPDPSRVNFDLIWDLMNNEDILKRIPNKIVIEFNGPHHFLRPTYFEGPILNHYRVEGATMLRRKYLQASGWEYIGIPFFQFEQRYSSSSLCDFILRLAKHAIKYKNNS</sequence>
<dbReference type="PROSITE" id="PS51286">
    <property type="entry name" value="RAP"/>
    <property type="match status" value="1"/>
</dbReference>
<gene>
    <name evidence="2" type="ORF">LOD99_2494</name>
</gene>
<dbReference type="Pfam" id="PF08373">
    <property type="entry name" value="RAP"/>
    <property type="match status" value="1"/>
</dbReference>
<evidence type="ECO:0000313" key="3">
    <source>
        <dbReference type="Proteomes" id="UP001165289"/>
    </source>
</evidence>